<protein>
    <submittedName>
        <fullName evidence="2">Uncharacterized protein LOC107460462</fullName>
    </submittedName>
</protein>
<organism evidence="1 2">
    <name type="scientific">Arachis duranensis</name>
    <name type="common">Wild peanut</name>
    <dbReference type="NCBI Taxonomy" id="130453"/>
    <lineage>
        <taxon>Eukaryota</taxon>
        <taxon>Viridiplantae</taxon>
        <taxon>Streptophyta</taxon>
        <taxon>Embryophyta</taxon>
        <taxon>Tracheophyta</taxon>
        <taxon>Spermatophyta</taxon>
        <taxon>Magnoliopsida</taxon>
        <taxon>eudicotyledons</taxon>
        <taxon>Gunneridae</taxon>
        <taxon>Pentapetalae</taxon>
        <taxon>rosids</taxon>
        <taxon>fabids</taxon>
        <taxon>Fabales</taxon>
        <taxon>Fabaceae</taxon>
        <taxon>Papilionoideae</taxon>
        <taxon>50 kb inversion clade</taxon>
        <taxon>dalbergioids sensu lato</taxon>
        <taxon>Dalbergieae</taxon>
        <taxon>Pterocarpus clade</taxon>
        <taxon>Arachis</taxon>
    </lineage>
</organism>
<sequence length="112" mass="12529">MLLQNIYEISILCNKIRLIVNELGNNVIGATTVTDRNIGDKVYVSRTTIVTDRNIGDKVYVSRMNLIPPDLGLSLKFQQKQFLLTVFKSRSGLMVLILDKDGNPKSSTTNIT</sequence>
<keyword evidence="1" id="KW-1185">Reference proteome</keyword>
<gene>
    <name evidence="2" type="primary">LOC107460462</name>
</gene>
<reference evidence="2" key="2">
    <citation type="submission" date="2025-08" db="UniProtKB">
        <authorList>
            <consortium name="RefSeq"/>
        </authorList>
    </citation>
    <scope>IDENTIFICATION</scope>
    <source>
        <tissue evidence="2">Whole plant</tissue>
    </source>
</reference>
<dbReference type="Proteomes" id="UP000515211">
    <property type="component" value="Chromosome 8"/>
</dbReference>
<proteinExistence type="predicted"/>
<evidence type="ECO:0000313" key="1">
    <source>
        <dbReference type="Proteomes" id="UP000515211"/>
    </source>
</evidence>
<name>A0A6P4BZW7_ARADU</name>
<evidence type="ECO:0000313" key="2">
    <source>
        <dbReference type="RefSeq" id="XP_015934311.1"/>
    </source>
</evidence>
<reference evidence="1" key="1">
    <citation type="journal article" date="2016" name="Nat. Genet.">
        <title>The genome sequences of Arachis duranensis and Arachis ipaensis, the diploid ancestors of cultivated peanut.</title>
        <authorList>
            <person name="Bertioli D.J."/>
            <person name="Cannon S.B."/>
            <person name="Froenicke L."/>
            <person name="Huang G."/>
            <person name="Farmer A.D."/>
            <person name="Cannon E.K."/>
            <person name="Liu X."/>
            <person name="Gao D."/>
            <person name="Clevenger J."/>
            <person name="Dash S."/>
            <person name="Ren L."/>
            <person name="Moretzsohn M.C."/>
            <person name="Shirasawa K."/>
            <person name="Huang W."/>
            <person name="Vidigal B."/>
            <person name="Abernathy B."/>
            <person name="Chu Y."/>
            <person name="Niederhuth C.E."/>
            <person name="Umale P."/>
            <person name="Araujo A.C."/>
            <person name="Kozik A."/>
            <person name="Kim K.D."/>
            <person name="Burow M.D."/>
            <person name="Varshney R.K."/>
            <person name="Wang X."/>
            <person name="Zhang X."/>
            <person name="Barkley N."/>
            <person name="Guimaraes P.M."/>
            <person name="Isobe S."/>
            <person name="Guo B."/>
            <person name="Liao B."/>
            <person name="Stalker H.T."/>
            <person name="Schmitz R.J."/>
            <person name="Scheffler B.E."/>
            <person name="Leal-Bertioli S.C."/>
            <person name="Xun X."/>
            <person name="Jackson S.A."/>
            <person name="Michelmore R."/>
            <person name="Ozias-Akins P."/>
        </authorList>
    </citation>
    <scope>NUCLEOTIDE SEQUENCE [LARGE SCALE GENOMIC DNA]</scope>
    <source>
        <strain evidence="1">cv. V14167</strain>
    </source>
</reference>
<accession>A0A6P4BZW7</accession>
<dbReference type="KEGG" id="adu:107460462"/>
<dbReference type="AlphaFoldDB" id="A0A6P4BZW7"/>
<dbReference type="GeneID" id="107460462"/>
<dbReference type="RefSeq" id="XP_015934311.1">
    <property type="nucleotide sequence ID" value="XM_016078825.1"/>
</dbReference>